<dbReference type="InterPro" id="IPR002350">
    <property type="entry name" value="Kazal_dom"/>
</dbReference>
<evidence type="ECO:0000256" key="3">
    <source>
        <dbReference type="ARBA" id="ARBA00022729"/>
    </source>
</evidence>
<sequence>MSVYCICVLVYIYFVSVIASGLITSSGIDLSGVDGKSLFRSLRASTCKEDCSSVKFRPVCGTDGVTYNSRCELKKAKKCDGRKVKVRKKGACDGDAGGSKCLREKEEARAAIERKKNEVFEPACNEDGTFAEVQCHSETGYCWCFTKEGRHVPGTSVSGKRPRCRGKRRKRKQKGRSRKRKACNRTDRQSFNSDLVRVFSDEYKRWMTAQPTTVPSKGDKQDDIERQRKIVDWKFSELDRDNDGVLKFKEIRSFARMVRKLIKPRSCAKRFLKYCDSSGNKKIEKSEWTLCLGVEFKFSFQLFVSLNSDGQPDDSALDNGRSEGRMVDALRRSWKTSLPSPSLSHTATPRKEDVFPRNGLSSFLTSNNNLESRSCLEEQRAARLSHREEPQANIYIPRCTDNGKWAKAQCHEATQYCWCVEEEKGTPIPGTSTFKQEPNCTMQEERDMKGCPFQIKRKFLMDLMSDLSAEMASVSGNNSVNTVPNDSSIPMSQRIAQWKASRVKVAEWKLSSLDSNKNKVLERKEWKKFRKSNLKAKKYPRKCRRNFLRFCDIDKNKQVTMTEWKECMGLNQNYYNSLPSNPHRTGKNPFIDQLN</sequence>
<dbReference type="PROSITE" id="PS00484">
    <property type="entry name" value="THYROGLOBULIN_1_1"/>
    <property type="match status" value="1"/>
</dbReference>
<dbReference type="SMART" id="SM00211">
    <property type="entry name" value="TY"/>
    <property type="match status" value="2"/>
</dbReference>
<comment type="caution">
    <text evidence="8">Lacks conserved residue(s) required for the propagation of feature annotation.</text>
</comment>
<proteinExistence type="predicted"/>
<dbReference type="PANTHER" id="PTHR12352:SF30">
    <property type="entry name" value="FI05255P"/>
    <property type="match status" value="1"/>
</dbReference>
<dbReference type="PANTHER" id="PTHR12352">
    <property type="entry name" value="SECRETED MODULAR CALCIUM-BINDING PROTEIN"/>
    <property type="match status" value="1"/>
</dbReference>
<dbReference type="EMBL" id="JAZGQO010000007">
    <property type="protein sequence ID" value="KAK6182450.1"/>
    <property type="molecule type" value="Genomic_DNA"/>
</dbReference>
<evidence type="ECO:0000256" key="2">
    <source>
        <dbReference type="ARBA" id="ARBA00022525"/>
    </source>
</evidence>
<feature type="disulfide bond" evidence="8">
    <location>
        <begin position="135"/>
        <end position="142"/>
    </location>
</feature>
<evidence type="ECO:0000313" key="13">
    <source>
        <dbReference type="EMBL" id="KAK6182450.1"/>
    </source>
</evidence>
<evidence type="ECO:0000313" key="14">
    <source>
        <dbReference type="Proteomes" id="UP001347796"/>
    </source>
</evidence>
<keyword evidence="7" id="KW-0325">Glycoprotein</keyword>
<dbReference type="GO" id="GO:0005615">
    <property type="term" value="C:extracellular space"/>
    <property type="evidence" value="ECO:0007669"/>
    <property type="project" value="TreeGrafter"/>
</dbReference>
<feature type="disulfide bond" evidence="8">
    <location>
        <begin position="410"/>
        <end position="417"/>
    </location>
</feature>
<evidence type="ECO:0000256" key="7">
    <source>
        <dbReference type="ARBA" id="ARBA00023180"/>
    </source>
</evidence>
<dbReference type="PROSITE" id="PS51465">
    <property type="entry name" value="KAZAL_2"/>
    <property type="match status" value="1"/>
</dbReference>
<dbReference type="Gene3D" id="1.10.238.10">
    <property type="entry name" value="EF-hand"/>
    <property type="match status" value="2"/>
</dbReference>
<feature type="domain" description="Kazal-like" evidence="12">
    <location>
        <begin position="41"/>
        <end position="94"/>
    </location>
</feature>
<dbReference type="SUPFAM" id="SSF100895">
    <property type="entry name" value="Kazal-type serine protease inhibitors"/>
    <property type="match status" value="1"/>
</dbReference>
<dbReference type="InterPro" id="IPR011992">
    <property type="entry name" value="EF-hand-dom_pair"/>
</dbReference>
<feature type="domain" description="Thyroglobulin type-1" evidence="11">
    <location>
        <begin position="372"/>
        <end position="440"/>
    </location>
</feature>
<dbReference type="CDD" id="cd00191">
    <property type="entry name" value="TY"/>
    <property type="match status" value="2"/>
</dbReference>
<dbReference type="Pfam" id="PF10591">
    <property type="entry name" value="SPARC_Ca_bdg"/>
    <property type="match status" value="2"/>
</dbReference>
<dbReference type="InterPro" id="IPR036058">
    <property type="entry name" value="Kazal_dom_sf"/>
</dbReference>
<dbReference type="GO" id="GO:0050840">
    <property type="term" value="F:extracellular matrix binding"/>
    <property type="evidence" value="ECO:0007669"/>
    <property type="project" value="TreeGrafter"/>
</dbReference>
<accession>A0AAN8JVC2</accession>
<dbReference type="AlphaFoldDB" id="A0AAN8JVC2"/>
<dbReference type="SUPFAM" id="SSF57610">
    <property type="entry name" value="Thyroglobulin type-1 domain"/>
    <property type="match status" value="2"/>
</dbReference>
<dbReference type="PROSITE" id="PS50222">
    <property type="entry name" value="EF_HAND_2"/>
    <property type="match status" value="1"/>
</dbReference>
<reference evidence="13 14" key="1">
    <citation type="submission" date="2024-01" db="EMBL/GenBank/DDBJ databases">
        <title>The genome of the rayed Mediterranean limpet Patella caerulea (Linnaeus, 1758).</title>
        <authorList>
            <person name="Anh-Thu Weber A."/>
            <person name="Halstead-Nussloch G."/>
        </authorList>
    </citation>
    <scope>NUCLEOTIDE SEQUENCE [LARGE SCALE GENOMIC DNA]</scope>
    <source>
        <strain evidence="13">AATW-2023a</strain>
        <tissue evidence="13">Whole specimen</tissue>
    </source>
</reference>
<dbReference type="Pfam" id="PF00086">
    <property type="entry name" value="Thyroglobulin_1"/>
    <property type="match status" value="2"/>
</dbReference>
<keyword evidence="2" id="KW-0964">Secreted</keyword>
<keyword evidence="14" id="KW-1185">Reference proteome</keyword>
<evidence type="ECO:0000256" key="6">
    <source>
        <dbReference type="ARBA" id="ARBA00023157"/>
    </source>
</evidence>
<dbReference type="PROSITE" id="PS51162">
    <property type="entry name" value="THYROGLOBULIN_1_2"/>
    <property type="match status" value="2"/>
</dbReference>
<evidence type="ECO:0000259" key="10">
    <source>
        <dbReference type="PROSITE" id="PS50222"/>
    </source>
</evidence>
<dbReference type="GO" id="GO:0008201">
    <property type="term" value="F:heparin binding"/>
    <property type="evidence" value="ECO:0007669"/>
    <property type="project" value="TreeGrafter"/>
</dbReference>
<dbReference type="CDD" id="cd16234">
    <property type="entry name" value="EFh_SPARC_SMOC"/>
    <property type="match status" value="1"/>
</dbReference>
<dbReference type="Gene3D" id="4.10.800.10">
    <property type="entry name" value="Thyroglobulin type-1"/>
    <property type="match status" value="2"/>
</dbReference>
<keyword evidence="4" id="KW-0677">Repeat</keyword>
<dbReference type="Gene3D" id="3.30.60.30">
    <property type="match status" value="1"/>
</dbReference>
<feature type="disulfide bond" evidence="8">
    <location>
        <begin position="144"/>
        <end position="164"/>
    </location>
</feature>
<dbReference type="PROSITE" id="PS00018">
    <property type="entry name" value="EF_HAND_1"/>
    <property type="match status" value="3"/>
</dbReference>
<dbReference type="InterPro" id="IPR000716">
    <property type="entry name" value="Thyroglobulin_1"/>
</dbReference>
<dbReference type="GO" id="GO:0005604">
    <property type="term" value="C:basement membrane"/>
    <property type="evidence" value="ECO:0007669"/>
    <property type="project" value="TreeGrafter"/>
</dbReference>
<evidence type="ECO:0000256" key="4">
    <source>
        <dbReference type="ARBA" id="ARBA00022737"/>
    </source>
</evidence>
<evidence type="ECO:0000259" key="12">
    <source>
        <dbReference type="PROSITE" id="PS51465"/>
    </source>
</evidence>
<evidence type="ECO:0000256" key="8">
    <source>
        <dbReference type="PROSITE-ProRule" id="PRU00500"/>
    </source>
</evidence>
<dbReference type="InterPro" id="IPR051950">
    <property type="entry name" value="Dev_reg/Prot_inhib"/>
</dbReference>
<organism evidence="13 14">
    <name type="scientific">Patella caerulea</name>
    <name type="common">Rayed Mediterranean limpet</name>
    <dbReference type="NCBI Taxonomy" id="87958"/>
    <lineage>
        <taxon>Eukaryota</taxon>
        <taxon>Metazoa</taxon>
        <taxon>Spiralia</taxon>
        <taxon>Lophotrochozoa</taxon>
        <taxon>Mollusca</taxon>
        <taxon>Gastropoda</taxon>
        <taxon>Patellogastropoda</taxon>
        <taxon>Patelloidea</taxon>
        <taxon>Patellidae</taxon>
        <taxon>Patella</taxon>
    </lineage>
</organism>
<dbReference type="SUPFAM" id="SSF47473">
    <property type="entry name" value="EF-hand"/>
    <property type="match status" value="2"/>
</dbReference>
<dbReference type="Pfam" id="PF07648">
    <property type="entry name" value="Kazal_2"/>
    <property type="match status" value="1"/>
</dbReference>
<evidence type="ECO:0000259" key="11">
    <source>
        <dbReference type="PROSITE" id="PS51162"/>
    </source>
</evidence>
<gene>
    <name evidence="13" type="ORF">SNE40_010142</name>
</gene>
<protein>
    <recommendedName>
        <fullName evidence="15">SPARC-related modular calcium-binding protein 1</fullName>
    </recommendedName>
</protein>
<feature type="compositionally biased region" description="Basic residues" evidence="9">
    <location>
        <begin position="160"/>
        <end position="183"/>
    </location>
</feature>
<evidence type="ECO:0000256" key="1">
    <source>
        <dbReference type="ARBA" id="ARBA00004613"/>
    </source>
</evidence>
<feature type="domain" description="EF-hand" evidence="10">
    <location>
        <begin position="226"/>
        <end position="261"/>
    </location>
</feature>
<dbReference type="InterPro" id="IPR036857">
    <property type="entry name" value="Thyroglobulin_1_sf"/>
</dbReference>
<dbReference type="CDD" id="cd00104">
    <property type="entry name" value="KAZAL_FS"/>
    <property type="match status" value="1"/>
</dbReference>
<evidence type="ECO:0008006" key="15">
    <source>
        <dbReference type="Google" id="ProtNLM"/>
    </source>
</evidence>
<dbReference type="InterPro" id="IPR002048">
    <property type="entry name" value="EF_hand_dom"/>
</dbReference>
<feature type="region of interest" description="Disordered" evidence="9">
    <location>
        <begin position="153"/>
        <end position="187"/>
    </location>
</feature>
<dbReference type="Proteomes" id="UP001347796">
    <property type="component" value="Unassembled WGS sequence"/>
</dbReference>
<evidence type="ECO:0000256" key="9">
    <source>
        <dbReference type="SAM" id="MobiDB-lite"/>
    </source>
</evidence>
<keyword evidence="6 8" id="KW-1015">Disulfide bond</keyword>
<dbReference type="GO" id="GO:0030198">
    <property type="term" value="P:extracellular matrix organization"/>
    <property type="evidence" value="ECO:0007669"/>
    <property type="project" value="TreeGrafter"/>
</dbReference>
<keyword evidence="5" id="KW-0106">Calcium</keyword>
<evidence type="ECO:0000256" key="5">
    <source>
        <dbReference type="ARBA" id="ARBA00022837"/>
    </source>
</evidence>
<keyword evidence="3" id="KW-0732">Signal</keyword>
<dbReference type="InterPro" id="IPR019577">
    <property type="entry name" value="SPARC/Testican_Ca-bd-dom"/>
</dbReference>
<comment type="subcellular location">
    <subcellularLocation>
        <location evidence="1">Secreted</location>
    </subcellularLocation>
</comment>
<dbReference type="FunFam" id="4.10.800.10:FF:000004">
    <property type="entry name" value="SPARC-related modular calcium-binding protein 1"/>
    <property type="match status" value="1"/>
</dbReference>
<dbReference type="GO" id="GO:0005509">
    <property type="term" value="F:calcium ion binding"/>
    <property type="evidence" value="ECO:0007669"/>
    <property type="project" value="InterPro"/>
</dbReference>
<dbReference type="SMART" id="SM00280">
    <property type="entry name" value="KAZAL"/>
    <property type="match status" value="1"/>
</dbReference>
<comment type="caution">
    <text evidence="13">The sequence shown here is derived from an EMBL/GenBank/DDBJ whole genome shotgun (WGS) entry which is preliminary data.</text>
</comment>
<dbReference type="InterPro" id="IPR018247">
    <property type="entry name" value="EF_Hand_1_Ca_BS"/>
</dbReference>
<feature type="domain" description="Thyroglobulin type-1" evidence="11">
    <location>
        <begin position="98"/>
        <end position="164"/>
    </location>
</feature>
<name>A0AAN8JVC2_PATCE</name>